<dbReference type="OrthoDB" id="2133190at2759"/>
<dbReference type="SMART" id="SM00353">
    <property type="entry name" value="HLH"/>
    <property type="match status" value="1"/>
</dbReference>
<organism evidence="4 5">
    <name type="scientific">Trichodelitschia bisporula</name>
    <dbReference type="NCBI Taxonomy" id="703511"/>
    <lineage>
        <taxon>Eukaryota</taxon>
        <taxon>Fungi</taxon>
        <taxon>Dikarya</taxon>
        <taxon>Ascomycota</taxon>
        <taxon>Pezizomycotina</taxon>
        <taxon>Dothideomycetes</taxon>
        <taxon>Dothideomycetes incertae sedis</taxon>
        <taxon>Phaeotrichales</taxon>
        <taxon>Phaeotrichaceae</taxon>
        <taxon>Trichodelitschia</taxon>
    </lineage>
</organism>
<feature type="coiled-coil region" evidence="1">
    <location>
        <begin position="291"/>
        <end position="325"/>
    </location>
</feature>
<dbReference type="PANTHER" id="PTHR47336">
    <property type="entry name" value="TRANSCRIPTION FACTOR HMS1-RELATED"/>
    <property type="match status" value="1"/>
</dbReference>
<dbReference type="AlphaFoldDB" id="A0A6G1HP88"/>
<feature type="domain" description="BHLH" evidence="3">
    <location>
        <begin position="227"/>
        <end position="301"/>
    </location>
</feature>
<protein>
    <recommendedName>
        <fullName evidence="3">BHLH domain-containing protein</fullName>
    </recommendedName>
</protein>
<evidence type="ECO:0000313" key="4">
    <source>
        <dbReference type="EMBL" id="KAF2397830.1"/>
    </source>
</evidence>
<dbReference type="Gene3D" id="4.10.280.10">
    <property type="entry name" value="Helix-loop-helix DNA-binding domain"/>
    <property type="match status" value="1"/>
</dbReference>
<dbReference type="PANTHER" id="PTHR47336:SF2">
    <property type="entry name" value="TRANSCRIPTION FACTOR HMS1-RELATED"/>
    <property type="match status" value="1"/>
</dbReference>
<dbReference type="EMBL" id="ML996702">
    <property type="protein sequence ID" value="KAF2397830.1"/>
    <property type="molecule type" value="Genomic_DNA"/>
</dbReference>
<dbReference type="Proteomes" id="UP000799640">
    <property type="component" value="Unassembled WGS sequence"/>
</dbReference>
<keyword evidence="5" id="KW-1185">Reference proteome</keyword>
<dbReference type="Pfam" id="PF09427">
    <property type="entry name" value="DUF2014"/>
    <property type="match status" value="1"/>
</dbReference>
<name>A0A6G1HP88_9PEZI</name>
<dbReference type="GO" id="GO:0032933">
    <property type="term" value="P:SREBP signaling pathway"/>
    <property type="evidence" value="ECO:0007669"/>
    <property type="project" value="InterPro"/>
</dbReference>
<accession>A0A6G1HP88</accession>
<dbReference type="Pfam" id="PF00010">
    <property type="entry name" value="HLH"/>
    <property type="match status" value="1"/>
</dbReference>
<dbReference type="GO" id="GO:0046983">
    <property type="term" value="F:protein dimerization activity"/>
    <property type="evidence" value="ECO:0007669"/>
    <property type="project" value="InterPro"/>
</dbReference>
<gene>
    <name evidence="4" type="ORF">EJ06DRAFT_550814</name>
</gene>
<proteinExistence type="predicted"/>
<evidence type="ECO:0000313" key="5">
    <source>
        <dbReference type="Proteomes" id="UP000799640"/>
    </source>
</evidence>
<reference evidence="4" key="1">
    <citation type="journal article" date="2020" name="Stud. Mycol.">
        <title>101 Dothideomycetes genomes: a test case for predicting lifestyles and emergence of pathogens.</title>
        <authorList>
            <person name="Haridas S."/>
            <person name="Albert R."/>
            <person name="Binder M."/>
            <person name="Bloem J."/>
            <person name="Labutti K."/>
            <person name="Salamov A."/>
            <person name="Andreopoulos B."/>
            <person name="Baker S."/>
            <person name="Barry K."/>
            <person name="Bills G."/>
            <person name="Bluhm B."/>
            <person name="Cannon C."/>
            <person name="Castanera R."/>
            <person name="Culley D."/>
            <person name="Daum C."/>
            <person name="Ezra D."/>
            <person name="Gonzalez J."/>
            <person name="Henrissat B."/>
            <person name="Kuo A."/>
            <person name="Liang C."/>
            <person name="Lipzen A."/>
            <person name="Lutzoni F."/>
            <person name="Magnuson J."/>
            <person name="Mondo S."/>
            <person name="Nolan M."/>
            <person name="Ohm R."/>
            <person name="Pangilinan J."/>
            <person name="Park H.-J."/>
            <person name="Ramirez L."/>
            <person name="Alfaro M."/>
            <person name="Sun H."/>
            <person name="Tritt A."/>
            <person name="Yoshinaga Y."/>
            <person name="Zwiers L.-H."/>
            <person name="Turgeon B."/>
            <person name="Goodwin S."/>
            <person name="Spatafora J."/>
            <person name="Crous P."/>
            <person name="Grigoriev I."/>
        </authorList>
    </citation>
    <scope>NUCLEOTIDE SEQUENCE</scope>
    <source>
        <strain evidence="4">CBS 262.69</strain>
    </source>
</reference>
<dbReference type="SUPFAM" id="SSF47459">
    <property type="entry name" value="HLH, helix-loop-helix DNA-binding domain"/>
    <property type="match status" value="1"/>
</dbReference>
<sequence length="870" mass="94379">MDGSAGAYDLNDGSAWIVAPSDETQLISQQPHDAVPGGAWEEFMAWNPAQAQPSPKARNPQSPLSFVKPEQKPPAYTPRQPSVEETLSIQTVPAYVPHRLDGIPYSFGQPLSMAPAFDFGVPAFDPSTIPSSASTSFPIGSTWSPTSSLDAVNQTLVSPLSPDDQQLQTGSVPAPPISTPGLEHSPGSAHASHSQESSPEPVQSRNKKRKSSGGESGSEKTGKQGPVKKTSHNMIEKRYRTNLNDKIAALRDSVPSLRVTSRANGQCDEDDDQEDLDGLTPAHKLNKATVLSKATEYIRHLERRNKVLQDEVASYKARLQQYEKLANAGALVMPDGLPRYAEQTFPRPSAPQMPDPNPPQGLIPVPENIMNLHRAQAAQAPYPTPANGYPMYAGSPARGHMPGENGFQGRGRGSNFAAKLMVGSLAGLMFMEGFVAREAEKSGDAPEDRGLFALPFPLLRLIADSLVPKSVFGLSSHAAFSSLKLLVLLSAVIYVIAPLFDFKPRPKRKGTSAVRLAPVPSLASPVEVRRKAWLTAIQTVWVPRHSFLLELAALVLKTLKLSTRKLVGWHGYALLTGITKEQEAARVKAWDIALDAQLTGGDAEISMSRLILTLMASGTLPDTPVRLMLKALHIRVLLWEVAKAVKWFKFDFVGAKLSRRYWNASREEHHLYMNTPHDQREGIEALPEHLAALLELDSDDVLVAPIIQRAYNLAWNKPVAEDVRADESMDTVVEDFAISSPLDALAAWWSTLMVSHVLVQSLTTDPGADAESDLHADLELAIKTAPPTSTAHVRALVSRAVLVPHNRDAHIRTALATLPSRKRALPVPASPSSLLNDVSERPVGVDVKTALALAKCLCVAETSARRASRC</sequence>
<evidence type="ECO:0000259" key="3">
    <source>
        <dbReference type="PROSITE" id="PS50888"/>
    </source>
</evidence>
<feature type="region of interest" description="Disordered" evidence="2">
    <location>
        <begin position="159"/>
        <end position="234"/>
    </location>
</feature>
<evidence type="ECO:0000256" key="2">
    <source>
        <dbReference type="SAM" id="MobiDB-lite"/>
    </source>
</evidence>
<dbReference type="PROSITE" id="PS50888">
    <property type="entry name" value="BHLH"/>
    <property type="match status" value="1"/>
</dbReference>
<dbReference type="CDD" id="cd11399">
    <property type="entry name" value="bHLHzip_scHMS1_like"/>
    <property type="match status" value="1"/>
</dbReference>
<evidence type="ECO:0000256" key="1">
    <source>
        <dbReference type="SAM" id="Coils"/>
    </source>
</evidence>
<dbReference type="InterPro" id="IPR011598">
    <property type="entry name" value="bHLH_dom"/>
</dbReference>
<feature type="compositionally biased region" description="Polar residues" evidence="2">
    <location>
        <begin position="159"/>
        <end position="171"/>
    </location>
</feature>
<dbReference type="InterPro" id="IPR052099">
    <property type="entry name" value="Regulatory_TF_Diverse"/>
</dbReference>
<feature type="compositionally biased region" description="Polar residues" evidence="2">
    <location>
        <begin position="191"/>
        <end position="201"/>
    </location>
</feature>
<dbReference type="GO" id="GO:0045944">
    <property type="term" value="P:positive regulation of transcription by RNA polymerase II"/>
    <property type="evidence" value="ECO:0007669"/>
    <property type="project" value="InterPro"/>
</dbReference>
<keyword evidence="1" id="KW-0175">Coiled coil</keyword>
<dbReference type="InterPro" id="IPR019006">
    <property type="entry name" value="Sre1_C"/>
</dbReference>
<feature type="compositionally biased region" description="Polar residues" evidence="2">
    <location>
        <begin position="49"/>
        <end position="64"/>
    </location>
</feature>
<dbReference type="InterPro" id="IPR036638">
    <property type="entry name" value="HLH_DNA-bd_sf"/>
</dbReference>
<feature type="region of interest" description="Disordered" evidence="2">
    <location>
        <begin position="45"/>
        <end position="82"/>
    </location>
</feature>